<protein>
    <submittedName>
        <fullName evidence="4">ABC transporter substrate-binding protein</fullName>
    </submittedName>
</protein>
<name>A0A7D5R3C9_9ARCH</name>
<dbReference type="GO" id="GO:0030001">
    <property type="term" value="P:metal ion transport"/>
    <property type="evidence" value="ECO:0007669"/>
    <property type="project" value="InterPro"/>
</dbReference>
<dbReference type="AlphaFoldDB" id="A0A7D5R3C9"/>
<dbReference type="KEGG" id="ncl:C5F47_08645"/>
<dbReference type="SUPFAM" id="SSF53807">
    <property type="entry name" value="Helical backbone' metal receptor"/>
    <property type="match status" value="1"/>
</dbReference>
<sequence length="309" mass="34877">MNTQTKMAIVAIIVVIPLTSLVVYGTDTNQQFTNSDNSKLQVISSFNPLYEFSQIVGQDKIDATLLVPVGVEPHDWEPTIKDVQEMQKSDIIVINGIGFENWVDDLIENNYSGIIVDTSNGIDIIQSEEQHNEEQHNEHDDLLGDPHIWLNPVYAKIQVQNIATAFSNSDAKNSQFYHKNAEEYNKKLDLLDLKIQKELSECSRDFIAFHDAFSYFADEYNLNQHTILTTTNSHGEVTAKTLENVISKARELNIKVIFSEETVNTKTSQIIANEIGGKVLVLSPLEIVSNDNYITKMTQNLENLKEALC</sequence>
<keyword evidence="2" id="KW-0813">Transport</keyword>
<proteinExistence type="inferred from homology"/>
<evidence type="ECO:0000256" key="1">
    <source>
        <dbReference type="ARBA" id="ARBA00011028"/>
    </source>
</evidence>
<dbReference type="InterPro" id="IPR006129">
    <property type="entry name" value="AdhesinB"/>
</dbReference>
<evidence type="ECO:0000256" key="2">
    <source>
        <dbReference type="ARBA" id="ARBA00022448"/>
    </source>
</evidence>
<dbReference type="RefSeq" id="WP_179360716.1">
    <property type="nucleotide sequence ID" value="NZ_CP026993.1"/>
</dbReference>
<accession>A0A7D5R3C9</accession>
<dbReference type="PANTHER" id="PTHR42953:SF3">
    <property type="entry name" value="HIGH-AFFINITY ZINC UPTAKE SYSTEM PROTEIN ZNUA"/>
    <property type="match status" value="1"/>
</dbReference>
<dbReference type="GeneID" id="56060127"/>
<dbReference type="Proteomes" id="UP000509771">
    <property type="component" value="Chromosome"/>
</dbReference>
<evidence type="ECO:0000313" key="5">
    <source>
        <dbReference type="Proteomes" id="UP000509771"/>
    </source>
</evidence>
<dbReference type="Pfam" id="PF01297">
    <property type="entry name" value="ZnuA"/>
    <property type="match status" value="1"/>
</dbReference>
<dbReference type="PANTHER" id="PTHR42953">
    <property type="entry name" value="HIGH-AFFINITY ZINC UPTAKE SYSTEM PROTEIN ZNUA-RELATED"/>
    <property type="match status" value="1"/>
</dbReference>
<dbReference type="InterPro" id="IPR006127">
    <property type="entry name" value="ZnuA-like"/>
</dbReference>
<keyword evidence="3" id="KW-0732">Signal</keyword>
<dbReference type="PRINTS" id="PR00690">
    <property type="entry name" value="ADHESNFAMILY"/>
</dbReference>
<reference evidence="4 5" key="1">
    <citation type="submission" date="2018-02" db="EMBL/GenBank/DDBJ databases">
        <title>Complete genome of Nitrosopumilus cobalaminigenes HCA1.</title>
        <authorList>
            <person name="Qin W."/>
            <person name="Zheng Y."/>
            <person name="Stahl D.A."/>
        </authorList>
    </citation>
    <scope>NUCLEOTIDE SEQUENCE [LARGE SCALE GENOMIC DNA]</scope>
    <source>
        <strain evidence="4 5">HCA1</strain>
    </source>
</reference>
<dbReference type="Gene3D" id="3.40.50.1980">
    <property type="entry name" value="Nitrogenase molybdenum iron protein domain"/>
    <property type="match status" value="2"/>
</dbReference>
<dbReference type="InterPro" id="IPR050492">
    <property type="entry name" value="Bact_metal-bind_prot9"/>
</dbReference>
<organism evidence="4 5">
    <name type="scientific">Nitrosopumilus cobalaminigenes</name>
    <dbReference type="NCBI Taxonomy" id="1470066"/>
    <lineage>
        <taxon>Archaea</taxon>
        <taxon>Nitrososphaerota</taxon>
        <taxon>Nitrososphaeria</taxon>
        <taxon>Nitrosopumilales</taxon>
        <taxon>Nitrosopumilaceae</taxon>
        <taxon>Nitrosopumilus</taxon>
    </lineage>
</organism>
<dbReference type="GO" id="GO:0007155">
    <property type="term" value="P:cell adhesion"/>
    <property type="evidence" value="ECO:0007669"/>
    <property type="project" value="InterPro"/>
</dbReference>
<dbReference type="GO" id="GO:0046872">
    <property type="term" value="F:metal ion binding"/>
    <property type="evidence" value="ECO:0007669"/>
    <property type="project" value="InterPro"/>
</dbReference>
<dbReference type="OrthoDB" id="50488at2157"/>
<evidence type="ECO:0000256" key="3">
    <source>
        <dbReference type="ARBA" id="ARBA00022729"/>
    </source>
</evidence>
<evidence type="ECO:0000313" key="4">
    <source>
        <dbReference type="EMBL" id="QLH03599.1"/>
    </source>
</evidence>
<dbReference type="PRINTS" id="PR00691">
    <property type="entry name" value="ADHESINB"/>
</dbReference>
<dbReference type="InterPro" id="IPR006128">
    <property type="entry name" value="Lipoprotein_PsaA-like"/>
</dbReference>
<comment type="similarity">
    <text evidence="1">Belongs to the bacterial solute-binding protein 9 family.</text>
</comment>
<gene>
    <name evidence="4" type="ORF">C5F47_08645</name>
</gene>
<keyword evidence="5" id="KW-1185">Reference proteome</keyword>
<dbReference type="EMBL" id="CP026993">
    <property type="protein sequence ID" value="QLH03599.1"/>
    <property type="molecule type" value="Genomic_DNA"/>
</dbReference>